<dbReference type="PANTHER" id="PTHR42960:SF1">
    <property type="entry name" value="YCF46 PROTEIN"/>
    <property type="match status" value="1"/>
</dbReference>
<dbReference type="InterPro" id="IPR052381">
    <property type="entry name" value="AAA_domain_protein"/>
</dbReference>
<organism evidence="6 7">
    <name type="scientific">Pseudanabaena frigida</name>
    <dbReference type="NCBI Taxonomy" id="945775"/>
    <lineage>
        <taxon>Bacteria</taxon>
        <taxon>Bacillati</taxon>
        <taxon>Cyanobacteriota</taxon>
        <taxon>Cyanophyceae</taxon>
        <taxon>Pseudanabaenales</taxon>
        <taxon>Pseudanabaenaceae</taxon>
        <taxon>Pseudanabaena</taxon>
    </lineage>
</organism>
<keyword evidence="1" id="KW-0547">Nucleotide-binding</keyword>
<evidence type="ECO:0000256" key="1">
    <source>
        <dbReference type="ARBA" id="ARBA00022741"/>
    </source>
</evidence>
<comment type="similarity">
    <text evidence="3">Belongs to the AAA ATPase family. Highly divergent.</text>
</comment>
<accession>A0A2W4XMU3</accession>
<keyword evidence="2" id="KW-0067">ATP-binding</keyword>
<dbReference type="EMBL" id="QBML01000048">
    <property type="protein sequence ID" value="PZO35875.1"/>
    <property type="molecule type" value="Genomic_DNA"/>
</dbReference>
<dbReference type="GO" id="GO:0016887">
    <property type="term" value="F:ATP hydrolysis activity"/>
    <property type="evidence" value="ECO:0007669"/>
    <property type="project" value="InterPro"/>
</dbReference>
<name>A0A2W4XMU3_9CYAN</name>
<dbReference type="InterPro" id="IPR003593">
    <property type="entry name" value="AAA+_ATPase"/>
</dbReference>
<dbReference type="InterPro" id="IPR027417">
    <property type="entry name" value="P-loop_NTPase"/>
</dbReference>
<evidence type="ECO:0000256" key="3">
    <source>
        <dbReference type="ARBA" id="ARBA00038088"/>
    </source>
</evidence>
<sequence>MSPNLPIDSLSPSKTRAYKALIEQFDLLLRAKYPLIYIVTAEEEPVEEILTEVALQSSPSRRILFWDISRGWSDNGSDKGSVMAALSRIAHRDKATKDSDNVLYVLRDLHPILKYPHHERNISIIRELKNLARDLKFDRRTIGITSHVLEIPSELTEEITAIDFPLPALAEIEYLIKQKISPNRLNLSNLALEQLVKACQGLSRTRIQRVLAKAIAEKEQVNDSDIDAVLAEKQQAIRQTGILEFFTVNESLKNVGGLDNLKQWVRIRRDAFTEEAKRYGIPTPKGVLLVGIQGTGKSLSAKTIANEWRLPLLRLDIGRLFGSYVGESESRMRQMIQLAEATAPCVLWIDEIDKAFGNTNMSIDGDSGASRRVFGSLITWMQEKTAPVFIVATANNVRILPAELLRKGRFDEIFFLNLPTESERQEIFKVHLQKLRPSRLREFDVLLLARHTKNFSGAEIEQVIIDGIHRAFGRGSSGNREDFTTEDIISAIEETVPLAAIASQQIESLKQWAAESGARTASNDEQLLQELRRFAINLE</sequence>
<dbReference type="PANTHER" id="PTHR42960">
    <property type="entry name" value="YCF46 PROTEIN"/>
    <property type="match status" value="1"/>
</dbReference>
<evidence type="ECO:0000313" key="7">
    <source>
        <dbReference type="Proteomes" id="UP000249467"/>
    </source>
</evidence>
<dbReference type="CDD" id="cd19507">
    <property type="entry name" value="RecA-like_Ycf46-like"/>
    <property type="match status" value="1"/>
</dbReference>
<evidence type="ECO:0000256" key="4">
    <source>
        <dbReference type="ARBA" id="ARBA00040480"/>
    </source>
</evidence>
<evidence type="ECO:0000259" key="5">
    <source>
        <dbReference type="SMART" id="SM00382"/>
    </source>
</evidence>
<dbReference type="Proteomes" id="UP000249467">
    <property type="component" value="Unassembled WGS sequence"/>
</dbReference>
<protein>
    <recommendedName>
        <fullName evidence="4">Uncharacterized AAA domain-containing protein ycf46</fullName>
    </recommendedName>
</protein>
<feature type="domain" description="AAA+ ATPase" evidence="5">
    <location>
        <begin position="283"/>
        <end position="420"/>
    </location>
</feature>
<dbReference type="Gene3D" id="3.40.50.300">
    <property type="entry name" value="P-loop containing nucleotide triphosphate hydrolases"/>
    <property type="match status" value="1"/>
</dbReference>
<gene>
    <name evidence="6" type="ORF">DCF19_22830</name>
</gene>
<dbReference type="Gene3D" id="1.10.8.60">
    <property type="match status" value="1"/>
</dbReference>
<evidence type="ECO:0000313" key="6">
    <source>
        <dbReference type="EMBL" id="PZO35875.1"/>
    </source>
</evidence>
<dbReference type="SMART" id="SM00382">
    <property type="entry name" value="AAA"/>
    <property type="match status" value="1"/>
</dbReference>
<dbReference type="Pfam" id="PF00004">
    <property type="entry name" value="AAA"/>
    <property type="match status" value="1"/>
</dbReference>
<proteinExistence type="inferred from homology"/>
<evidence type="ECO:0000256" key="2">
    <source>
        <dbReference type="ARBA" id="ARBA00022840"/>
    </source>
</evidence>
<reference evidence="6 7" key="1">
    <citation type="submission" date="2018-04" db="EMBL/GenBank/DDBJ databases">
        <authorList>
            <person name="Go L.Y."/>
            <person name="Mitchell J.A."/>
        </authorList>
    </citation>
    <scope>NUCLEOTIDE SEQUENCE [LARGE SCALE GENOMIC DNA]</scope>
    <source>
        <strain evidence="6">ULC066bin1</strain>
    </source>
</reference>
<dbReference type="SUPFAM" id="SSF52540">
    <property type="entry name" value="P-loop containing nucleoside triphosphate hydrolases"/>
    <property type="match status" value="2"/>
</dbReference>
<dbReference type="AlphaFoldDB" id="A0A2W4XMU3"/>
<dbReference type="InterPro" id="IPR003959">
    <property type="entry name" value="ATPase_AAA_core"/>
</dbReference>
<dbReference type="GO" id="GO:0005524">
    <property type="term" value="F:ATP binding"/>
    <property type="evidence" value="ECO:0007669"/>
    <property type="project" value="UniProtKB-KW"/>
</dbReference>
<comment type="caution">
    <text evidence="6">The sequence shown here is derived from an EMBL/GenBank/DDBJ whole genome shotgun (WGS) entry which is preliminary data.</text>
</comment>
<reference evidence="6 7" key="2">
    <citation type="submission" date="2018-06" db="EMBL/GenBank/DDBJ databases">
        <title>Metagenomic assembly of (sub)arctic Cyanobacteria and their associated microbiome from non-axenic cultures.</title>
        <authorList>
            <person name="Baurain D."/>
        </authorList>
    </citation>
    <scope>NUCLEOTIDE SEQUENCE [LARGE SCALE GENOMIC DNA]</scope>
    <source>
        <strain evidence="6">ULC066bin1</strain>
    </source>
</reference>